<dbReference type="Proteomes" id="UP000193067">
    <property type="component" value="Unassembled WGS sequence"/>
</dbReference>
<keyword evidence="3" id="KW-1185">Reference proteome</keyword>
<evidence type="ECO:0000313" key="3">
    <source>
        <dbReference type="Proteomes" id="UP000193067"/>
    </source>
</evidence>
<proteinExistence type="predicted"/>
<protein>
    <submittedName>
        <fullName evidence="2">Uncharacterized protein</fullName>
    </submittedName>
</protein>
<evidence type="ECO:0000256" key="1">
    <source>
        <dbReference type="SAM" id="MobiDB-lite"/>
    </source>
</evidence>
<dbReference type="EMBL" id="KZ084088">
    <property type="protein sequence ID" value="OSD07154.1"/>
    <property type="molecule type" value="Genomic_DNA"/>
</dbReference>
<dbReference type="AlphaFoldDB" id="A0A1Y2J2X3"/>
<feature type="region of interest" description="Disordered" evidence="1">
    <location>
        <begin position="1"/>
        <end position="49"/>
    </location>
</feature>
<feature type="compositionally biased region" description="Polar residues" evidence="1">
    <location>
        <begin position="14"/>
        <end position="47"/>
    </location>
</feature>
<reference evidence="2 3" key="1">
    <citation type="journal article" date="2015" name="Biotechnol. Biofuels">
        <title>Enhanced degradation of softwood versus hardwood by the white-rot fungus Pycnoporus coccineus.</title>
        <authorList>
            <person name="Couturier M."/>
            <person name="Navarro D."/>
            <person name="Chevret D."/>
            <person name="Henrissat B."/>
            <person name="Piumi F."/>
            <person name="Ruiz-Duenas F.J."/>
            <person name="Martinez A.T."/>
            <person name="Grigoriev I.V."/>
            <person name="Riley R."/>
            <person name="Lipzen A."/>
            <person name="Berrin J.G."/>
            <person name="Master E.R."/>
            <person name="Rosso M.N."/>
        </authorList>
    </citation>
    <scope>NUCLEOTIDE SEQUENCE [LARGE SCALE GENOMIC DNA]</scope>
    <source>
        <strain evidence="2 3">BRFM310</strain>
    </source>
</reference>
<sequence>MHATARAILADAPTSASNRCSRQNKNGRNRADSVSQPVPSPTAQQSGCMRAHLAPRAENERIASAGTHHPRKY</sequence>
<accession>A0A1Y2J2X3</accession>
<name>A0A1Y2J2X3_TRAC3</name>
<evidence type="ECO:0000313" key="2">
    <source>
        <dbReference type="EMBL" id="OSD07154.1"/>
    </source>
</evidence>
<gene>
    <name evidence="2" type="ORF">PYCCODRAFT_578476</name>
</gene>
<organism evidence="2 3">
    <name type="scientific">Trametes coccinea (strain BRFM310)</name>
    <name type="common">Pycnoporus coccineus</name>
    <dbReference type="NCBI Taxonomy" id="1353009"/>
    <lineage>
        <taxon>Eukaryota</taxon>
        <taxon>Fungi</taxon>
        <taxon>Dikarya</taxon>
        <taxon>Basidiomycota</taxon>
        <taxon>Agaricomycotina</taxon>
        <taxon>Agaricomycetes</taxon>
        <taxon>Polyporales</taxon>
        <taxon>Polyporaceae</taxon>
        <taxon>Trametes</taxon>
    </lineage>
</organism>